<dbReference type="Ensembl" id="ENSLCAT00010016349.1">
    <property type="protein sequence ID" value="ENSLCAP00010015997.1"/>
    <property type="gene ID" value="ENSLCAG00010007632.1"/>
</dbReference>
<evidence type="ECO:0000313" key="14">
    <source>
        <dbReference type="Proteomes" id="UP000314980"/>
    </source>
</evidence>
<name>A0A4W6CTX8_LATCA</name>
<keyword evidence="7" id="KW-0969">Cilium</keyword>
<dbReference type="FunCoup" id="A0A4W6CTX8">
    <property type="interactions" value="3"/>
</dbReference>
<evidence type="ECO:0000256" key="7">
    <source>
        <dbReference type="ARBA" id="ARBA00023069"/>
    </source>
</evidence>
<evidence type="ECO:0000256" key="8">
    <source>
        <dbReference type="ARBA" id="ARBA00023212"/>
    </source>
</evidence>
<organism evidence="13 14">
    <name type="scientific">Lates calcarifer</name>
    <name type="common">Barramundi</name>
    <name type="synonym">Holocentrus calcarifer</name>
    <dbReference type="NCBI Taxonomy" id="8187"/>
    <lineage>
        <taxon>Eukaryota</taxon>
        <taxon>Metazoa</taxon>
        <taxon>Chordata</taxon>
        <taxon>Craniata</taxon>
        <taxon>Vertebrata</taxon>
        <taxon>Euteleostomi</taxon>
        <taxon>Actinopterygii</taxon>
        <taxon>Neopterygii</taxon>
        <taxon>Teleostei</taxon>
        <taxon>Neoteleostei</taxon>
        <taxon>Acanthomorphata</taxon>
        <taxon>Carangaria</taxon>
        <taxon>Carangaria incertae sedis</taxon>
        <taxon>Centropomidae</taxon>
        <taxon>Lates</taxon>
    </lineage>
</organism>
<evidence type="ECO:0000256" key="3">
    <source>
        <dbReference type="ARBA" id="ARBA00011248"/>
    </source>
</evidence>
<keyword evidence="9" id="KW-0966">Cell projection</keyword>
<keyword evidence="6 12" id="KW-0175">Coiled coil</keyword>
<dbReference type="AlphaFoldDB" id="A0A4W6CTX8"/>
<gene>
    <name evidence="13" type="primary">drc12</name>
</gene>
<dbReference type="InParanoid" id="A0A4W6CTX8"/>
<dbReference type="PANTHER" id="PTHR28656:SF1">
    <property type="entry name" value="COILED-COIL DOMAIN-CONTAINING PROTEIN 153"/>
    <property type="match status" value="1"/>
</dbReference>
<feature type="coiled-coil region" evidence="12">
    <location>
        <begin position="114"/>
        <end position="223"/>
    </location>
</feature>
<evidence type="ECO:0000256" key="10">
    <source>
        <dbReference type="ARBA" id="ARBA00044754"/>
    </source>
</evidence>
<keyword evidence="8" id="KW-0206">Cytoskeleton</keyword>
<comment type="function">
    <text evidence="1">Component of the nexin-dynein regulatory complex (N-DRC), a key regulator of ciliary/flagellar motility which maintains the alignment and integrity of the distal axoneme and regulates microtubule sliding in motile axonemes.</text>
</comment>
<keyword evidence="4" id="KW-0963">Cytoplasm</keyword>
<evidence type="ECO:0000256" key="2">
    <source>
        <dbReference type="ARBA" id="ARBA00004611"/>
    </source>
</evidence>
<evidence type="ECO:0000256" key="12">
    <source>
        <dbReference type="SAM" id="Coils"/>
    </source>
</evidence>
<evidence type="ECO:0000256" key="6">
    <source>
        <dbReference type="ARBA" id="ARBA00023054"/>
    </source>
</evidence>
<evidence type="ECO:0000256" key="9">
    <source>
        <dbReference type="ARBA" id="ARBA00023273"/>
    </source>
</evidence>
<dbReference type="Proteomes" id="UP000314980">
    <property type="component" value="Unassembled WGS sequence"/>
</dbReference>
<comment type="similarity">
    <text evidence="10">Belongs to the DRC12 family.</text>
</comment>
<proteinExistence type="inferred from homology"/>
<evidence type="ECO:0000256" key="4">
    <source>
        <dbReference type="ARBA" id="ARBA00022490"/>
    </source>
</evidence>
<reference evidence="14" key="1">
    <citation type="submission" date="2015-09" db="EMBL/GenBank/DDBJ databases">
        <authorList>
            <person name="Sai Rama Sridatta P."/>
        </authorList>
    </citation>
    <scope>NUCLEOTIDE SEQUENCE [LARGE SCALE GENOMIC DNA]</scope>
</reference>
<accession>A0A4W6CTX8</accession>
<reference evidence="13" key="2">
    <citation type="submission" date="2025-08" db="UniProtKB">
        <authorList>
            <consortium name="Ensembl"/>
        </authorList>
    </citation>
    <scope>IDENTIFICATION</scope>
</reference>
<evidence type="ECO:0000256" key="5">
    <source>
        <dbReference type="ARBA" id="ARBA00022846"/>
    </source>
</evidence>
<keyword evidence="5" id="KW-0282">Flagellum</keyword>
<keyword evidence="14" id="KW-1185">Reference proteome</keyword>
<protein>
    <recommendedName>
        <fullName evidence="11">Dynein regulatory complex protein 12</fullName>
    </recommendedName>
</protein>
<evidence type="ECO:0000313" key="13">
    <source>
        <dbReference type="Ensembl" id="ENSLCAP00010015997.1"/>
    </source>
</evidence>
<sequence>MHGPLPFLYVPFRSPPSSSSSAPQNPNSTPSLCAFTIYECGRARAPACAAFIKRSGDAECSPEFSQRGPWSPLTTKDALTCLTKSYNDLEEKYRRSILDIAILQDHIALQCESVIKVQSDRVDLRRRMRDMEQKLQHERQDHRDVNSDLSRQYKTMQTELTSKVKRLEKEVSQLKEELAMCQEDLGKEKRERVQMEREKDATIDDLQHKLDNMETDYEKVLHDTLDSLTSQLSVARQRWEDKSTTLHQNYKGLLSEFGLNALDI</sequence>
<dbReference type="PANTHER" id="PTHR28656">
    <property type="entry name" value="COILED-COIL DOMAIN-CONTAINING PROTEIN 153"/>
    <property type="match status" value="1"/>
</dbReference>
<dbReference type="GeneTree" id="ENSGT00940000167064"/>
<dbReference type="InterPro" id="IPR033585">
    <property type="entry name" value="DRC12-like"/>
</dbReference>
<reference evidence="13" key="3">
    <citation type="submission" date="2025-09" db="UniProtKB">
        <authorList>
            <consortium name="Ensembl"/>
        </authorList>
    </citation>
    <scope>IDENTIFICATION</scope>
</reference>
<evidence type="ECO:0000256" key="1">
    <source>
        <dbReference type="ARBA" id="ARBA00003029"/>
    </source>
</evidence>
<evidence type="ECO:0000256" key="11">
    <source>
        <dbReference type="ARBA" id="ARBA00044800"/>
    </source>
</evidence>
<comment type="subcellular location">
    <subcellularLocation>
        <location evidence="2">Cytoplasm</location>
        <location evidence="2">Cytoskeleton</location>
        <location evidence="2">Flagellum axoneme</location>
    </subcellularLocation>
</comment>
<comment type="subunit">
    <text evidence="3">Component of the nexin-dynein regulatory complex (N-DRC).</text>
</comment>